<gene>
    <name evidence="2" type="ORF">GN958_ATG23276</name>
</gene>
<comment type="caution">
    <text evidence="2">The sequence shown here is derived from an EMBL/GenBank/DDBJ whole genome shotgun (WGS) entry which is preliminary data.</text>
</comment>
<reference evidence="2" key="1">
    <citation type="submission" date="2020-03" db="EMBL/GenBank/DDBJ databases">
        <title>Hybrid Assembly of Korean Phytophthora infestans isolates.</title>
        <authorList>
            <person name="Prokchorchik M."/>
            <person name="Lee Y."/>
            <person name="Seo J."/>
            <person name="Cho J.-H."/>
            <person name="Park Y.-E."/>
            <person name="Jang D.-C."/>
            <person name="Im J.-S."/>
            <person name="Choi J.-G."/>
            <person name="Park H.-J."/>
            <person name="Lee G.-B."/>
            <person name="Lee Y.-G."/>
            <person name="Hong S.-Y."/>
            <person name="Cho K."/>
            <person name="Sohn K.H."/>
        </authorList>
    </citation>
    <scope>NUCLEOTIDE SEQUENCE</scope>
    <source>
        <strain evidence="2">KR_2_A2</strain>
    </source>
</reference>
<name>A0A8S9TL62_PHYIN</name>
<accession>A0A8S9TL62</accession>
<organism evidence="2 3">
    <name type="scientific">Phytophthora infestans</name>
    <name type="common">Potato late blight agent</name>
    <name type="synonym">Botrytis infestans</name>
    <dbReference type="NCBI Taxonomy" id="4787"/>
    <lineage>
        <taxon>Eukaryota</taxon>
        <taxon>Sar</taxon>
        <taxon>Stramenopiles</taxon>
        <taxon>Oomycota</taxon>
        <taxon>Peronosporomycetes</taxon>
        <taxon>Peronosporales</taxon>
        <taxon>Peronosporaceae</taxon>
        <taxon>Phytophthora</taxon>
    </lineage>
</organism>
<sequence length="148" mass="16988">MKDAPKSKAKYSYYTCKHCTLAYNKDPDLDPPELLLGRSYNYVGHLRKCEAYRAVMENCRGQSSDGGSSSMGSPRRQKRSANKRLLFSKASPKRNASKRASPRAKSHRRFSKQQKQETERLVVEFQVGNFLPDFGHVRKHCWNTCALE</sequence>
<dbReference type="EMBL" id="JAACNO010003255">
    <property type="protein sequence ID" value="KAF4127547.1"/>
    <property type="molecule type" value="Genomic_DNA"/>
</dbReference>
<feature type="region of interest" description="Disordered" evidence="1">
    <location>
        <begin position="60"/>
        <end position="117"/>
    </location>
</feature>
<dbReference type="AlphaFoldDB" id="A0A8S9TL62"/>
<evidence type="ECO:0000313" key="2">
    <source>
        <dbReference type="EMBL" id="KAF4127547.1"/>
    </source>
</evidence>
<feature type="compositionally biased region" description="Low complexity" evidence="1">
    <location>
        <begin position="61"/>
        <end position="73"/>
    </location>
</feature>
<dbReference type="Proteomes" id="UP000704712">
    <property type="component" value="Unassembled WGS sequence"/>
</dbReference>
<protein>
    <submittedName>
        <fullName evidence="2">Uncharacterized protein</fullName>
    </submittedName>
</protein>
<feature type="compositionally biased region" description="Basic residues" evidence="1">
    <location>
        <begin position="91"/>
        <end position="112"/>
    </location>
</feature>
<evidence type="ECO:0000256" key="1">
    <source>
        <dbReference type="SAM" id="MobiDB-lite"/>
    </source>
</evidence>
<proteinExistence type="predicted"/>
<evidence type="ECO:0000313" key="3">
    <source>
        <dbReference type="Proteomes" id="UP000704712"/>
    </source>
</evidence>